<evidence type="ECO:0000256" key="9">
    <source>
        <dbReference type="ARBA" id="ARBA00023277"/>
    </source>
</evidence>
<comment type="similarity">
    <text evidence="4 10">Belongs to the SIS family. GmhA subfamily.</text>
</comment>
<keyword evidence="5 10" id="KW-0963">Cytoplasm</keyword>
<dbReference type="GO" id="GO:0008968">
    <property type="term" value="F:D-sedoheptulose 7-phosphate isomerase activity"/>
    <property type="evidence" value="ECO:0007669"/>
    <property type="project" value="UniProtKB-UniRule"/>
</dbReference>
<sequence length="205" mass="21350">MSASTVAAVREMVAASIAVKQGILSDERLLESIVDVANLIEAALRQGNKVMLAGNGGSAADAQHIAAEFVSRFEFDRPGLPSIALTTDTSMLTAIGNDYGYEQVFSRQLQANGRRGDVFIGISTSGNSKNVLRAVESCKDMGIVSVALCGAGGRLREACDHAIAVPSTHTPRIQEGHGLIGHIVCGLVEEALWGATHKPKPGAGA</sequence>
<protein>
    <recommendedName>
        <fullName evidence="10">Phosphoheptose isomerase</fullName>
        <ecNumber evidence="10">5.3.1.28</ecNumber>
    </recommendedName>
    <alternativeName>
        <fullName evidence="10">Sedoheptulose 7-phosphate isomerase</fullName>
    </alternativeName>
</protein>
<dbReference type="InterPro" id="IPR050099">
    <property type="entry name" value="SIS_GmhA/DiaA_subfam"/>
</dbReference>
<comment type="subunit">
    <text evidence="10">Homotetramer.</text>
</comment>
<evidence type="ECO:0000256" key="3">
    <source>
        <dbReference type="ARBA" id="ARBA00004496"/>
    </source>
</evidence>
<feature type="binding site" evidence="10">
    <location>
        <begin position="55"/>
        <end position="57"/>
    </location>
    <ligand>
        <name>substrate</name>
    </ligand>
</feature>
<dbReference type="AlphaFoldDB" id="A0A4R7P5L8"/>
<dbReference type="GO" id="GO:0097367">
    <property type="term" value="F:carbohydrate derivative binding"/>
    <property type="evidence" value="ECO:0007669"/>
    <property type="project" value="InterPro"/>
</dbReference>
<dbReference type="Gene3D" id="3.40.50.10490">
    <property type="entry name" value="Glucose-6-phosphate isomerase like protein, domain 1"/>
    <property type="match status" value="1"/>
</dbReference>
<dbReference type="EMBL" id="SOBT01000009">
    <property type="protein sequence ID" value="TDU28699.1"/>
    <property type="molecule type" value="Genomic_DNA"/>
</dbReference>
<feature type="binding site" evidence="10">
    <location>
        <begin position="97"/>
        <end position="98"/>
    </location>
    <ligand>
        <name>substrate</name>
    </ligand>
</feature>
<dbReference type="PANTHER" id="PTHR30390:SF6">
    <property type="entry name" value="DNAA INITIATOR-ASSOCIATING PROTEIN DIAA"/>
    <property type="match status" value="1"/>
</dbReference>
<evidence type="ECO:0000256" key="6">
    <source>
        <dbReference type="ARBA" id="ARBA00022723"/>
    </source>
</evidence>
<dbReference type="GO" id="GO:0005737">
    <property type="term" value="C:cytoplasm"/>
    <property type="evidence" value="ECO:0007669"/>
    <property type="project" value="UniProtKB-SubCell"/>
</dbReference>
<evidence type="ECO:0000256" key="2">
    <source>
        <dbReference type="ARBA" id="ARBA00003172"/>
    </source>
</evidence>
<dbReference type="GO" id="GO:2001061">
    <property type="term" value="P:D-glycero-D-manno-heptose 7-phosphate biosynthetic process"/>
    <property type="evidence" value="ECO:0007669"/>
    <property type="project" value="UniProtKB-UniPathway"/>
</dbReference>
<feature type="binding site" evidence="10">
    <location>
        <position position="68"/>
    </location>
    <ligand>
        <name>Zn(2+)</name>
        <dbReference type="ChEBI" id="CHEBI:29105"/>
    </ligand>
</feature>
<evidence type="ECO:0000256" key="4">
    <source>
        <dbReference type="ARBA" id="ARBA00009894"/>
    </source>
</evidence>
<keyword evidence="6 10" id="KW-0479">Metal-binding</keyword>
<keyword evidence="13" id="KW-1185">Reference proteome</keyword>
<comment type="miscellaneous">
    <text evidence="10">The reaction produces a racemic mixture of D-glycero-alpha-D-manno-heptose 7-phosphate and D-glycero-beta-D-manno-heptose 7-phosphate.</text>
</comment>
<dbReference type="InterPro" id="IPR004515">
    <property type="entry name" value="Phosphoheptose_Isoase"/>
</dbReference>
<dbReference type="GO" id="GO:0008270">
    <property type="term" value="F:zinc ion binding"/>
    <property type="evidence" value="ECO:0007669"/>
    <property type="project" value="UniProtKB-UniRule"/>
</dbReference>
<feature type="binding site" evidence="10">
    <location>
        <position position="182"/>
    </location>
    <ligand>
        <name>Zn(2+)</name>
        <dbReference type="ChEBI" id="CHEBI:29105"/>
    </ligand>
</feature>
<comment type="catalytic activity">
    <reaction evidence="1 10">
        <text>2 D-sedoheptulose 7-phosphate = D-glycero-alpha-D-manno-heptose 7-phosphate + D-glycero-beta-D-manno-heptose 7-phosphate</text>
        <dbReference type="Rhea" id="RHEA:27489"/>
        <dbReference type="ChEBI" id="CHEBI:57483"/>
        <dbReference type="ChEBI" id="CHEBI:60203"/>
        <dbReference type="ChEBI" id="CHEBI:60204"/>
        <dbReference type="EC" id="5.3.1.28"/>
    </reaction>
</comment>
<dbReference type="UniPathway" id="UPA00041">
    <property type="reaction ID" value="UER00436"/>
</dbReference>
<organism evidence="12 13">
    <name type="scientific">Panacagrimonas perspica</name>
    <dbReference type="NCBI Taxonomy" id="381431"/>
    <lineage>
        <taxon>Bacteria</taxon>
        <taxon>Pseudomonadati</taxon>
        <taxon>Pseudomonadota</taxon>
        <taxon>Gammaproteobacteria</taxon>
        <taxon>Nevskiales</taxon>
        <taxon>Nevskiaceae</taxon>
        <taxon>Panacagrimonas</taxon>
    </lineage>
</organism>
<feature type="binding site" evidence="10">
    <location>
        <position position="68"/>
    </location>
    <ligand>
        <name>substrate</name>
    </ligand>
</feature>
<comment type="pathway">
    <text evidence="10">Carbohydrate biosynthesis; D-glycero-D-manno-heptose 7-phosphate biosynthesis; D-glycero-alpha-D-manno-heptose 7-phosphate and D-glycero-beta-D-manno-heptose 7-phosphate from sedoheptulose 7-phosphate: step 1/1.</text>
</comment>
<keyword evidence="7 10" id="KW-0862">Zinc</keyword>
<feature type="binding site" evidence="10">
    <location>
        <begin position="123"/>
        <end position="125"/>
    </location>
    <ligand>
        <name>substrate</name>
    </ligand>
</feature>
<keyword evidence="8 10" id="KW-0413">Isomerase</keyword>
<feature type="binding site" evidence="10">
    <location>
        <position position="64"/>
    </location>
    <ligand>
        <name>Zn(2+)</name>
        <dbReference type="ChEBI" id="CHEBI:29105"/>
    </ligand>
</feature>
<dbReference type="InterPro" id="IPR001347">
    <property type="entry name" value="SIS_dom"/>
</dbReference>
<comment type="cofactor">
    <cofactor evidence="10">
        <name>Zn(2+)</name>
        <dbReference type="ChEBI" id="CHEBI:29105"/>
    </cofactor>
    <text evidence="10">Binds 1 zinc ion per subunit.</text>
</comment>
<dbReference type="GO" id="GO:0005975">
    <property type="term" value="P:carbohydrate metabolic process"/>
    <property type="evidence" value="ECO:0007669"/>
    <property type="project" value="UniProtKB-UniRule"/>
</dbReference>
<feature type="binding site" evidence="10">
    <location>
        <position position="128"/>
    </location>
    <ligand>
        <name>substrate</name>
    </ligand>
</feature>
<evidence type="ECO:0000256" key="10">
    <source>
        <dbReference type="HAMAP-Rule" id="MF_00067"/>
    </source>
</evidence>
<dbReference type="Pfam" id="PF13580">
    <property type="entry name" value="SIS_2"/>
    <property type="match status" value="1"/>
</dbReference>
<name>A0A4R7P5L8_9GAMM</name>
<keyword evidence="9 10" id="KW-0119">Carbohydrate metabolism</keyword>
<accession>A0A4R7P5L8</accession>
<feature type="binding site" evidence="10">
    <location>
        <position position="174"/>
    </location>
    <ligand>
        <name>substrate</name>
    </ligand>
</feature>
<reference evidence="12 13" key="1">
    <citation type="submission" date="2019-03" db="EMBL/GenBank/DDBJ databases">
        <title>Genomic Encyclopedia of Type Strains, Phase IV (KMG-IV): sequencing the most valuable type-strain genomes for metagenomic binning, comparative biology and taxonomic classification.</title>
        <authorList>
            <person name="Goeker M."/>
        </authorList>
    </citation>
    <scope>NUCLEOTIDE SEQUENCE [LARGE SCALE GENOMIC DNA]</scope>
    <source>
        <strain evidence="12 13">DSM 26377</strain>
    </source>
</reference>
<evidence type="ECO:0000256" key="5">
    <source>
        <dbReference type="ARBA" id="ARBA00022490"/>
    </source>
</evidence>
<dbReference type="PANTHER" id="PTHR30390">
    <property type="entry name" value="SEDOHEPTULOSE 7-PHOSPHATE ISOMERASE / DNAA INITIATOR-ASSOCIATING FACTOR FOR REPLICATION INITIATION"/>
    <property type="match status" value="1"/>
</dbReference>
<dbReference type="RefSeq" id="WP_133882227.1">
    <property type="nucleotide sequence ID" value="NZ_MWIN01000002.1"/>
</dbReference>
<dbReference type="SUPFAM" id="SSF53697">
    <property type="entry name" value="SIS domain"/>
    <property type="match status" value="1"/>
</dbReference>
<evidence type="ECO:0000256" key="7">
    <source>
        <dbReference type="ARBA" id="ARBA00022833"/>
    </source>
</evidence>
<comment type="caution">
    <text evidence="12">The sequence shown here is derived from an EMBL/GenBank/DDBJ whole genome shotgun (WGS) entry which is preliminary data.</text>
</comment>
<evidence type="ECO:0000256" key="8">
    <source>
        <dbReference type="ARBA" id="ARBA00023235"/>
    </source>
</evidence>
<evidence type="ECO:0000313" key="13">
    <source>
        <dbReference type="Proteomes" id="UP000295341"/>
    </source>
</evidence>
<evidence type="ECO:0000259" key="11">
    <source>
        <dbReference type="PROSITE" id="PS51464"/>
    </source>
</evidence>
<proteinExistence type="inferred from homology"/>
<dbReference type="OrthoDB" id="9810929at2"/>
<evidence type="ECO:0000256" key="1">
    <source>
        <dbReference type="ARBA" id="ARBA00000348"/>
    </source>
</evidence>
<dbReference type="CDD" id="cd05006">
    <property type="entry name" value="SIS_GmhA"/>
    <property type="match status" value="1"/>
</dbReference>
<evidence type="ECO:0000313" key="12">
    <source>
        <dbReference type="EMBL" id="TDU28699.1"/>
    </source>
</evidence>
<dbReference type="HAMAP" id="MF_00067">
    <property type="entry name" value="GmhA"/>
    <property type="match status" value="1"/>
</dbReference>
<dbReference type="InterPro" id="IPR046348">
    <property type="entry name" value="SIS_dom_sf"/>
</dbReference>
<comment type="subcellular location">
    <subcellularLocation>
        <location evidence="3 10">Cytoplasm</location>
    </subcellularLocation>
</comment>
<feature type="domain" description="SIS" evidence="11">
    <location>
        <begin position="40"/>
        <end position="198"/>
    </location>
</feature>
<dbReference type="Proteomes" id="UP000295341">
    <property type="component" value="Unassembled WGS sequence"/>
</dbReference>
<feature type="binding site" evidence="10">
    <location>
        <position position="174"/>
    </location>
    <ligand>
        <name>Zn(2+)</name>
        <dbReference type="ChEBI" id="CHEBI:29105"/>
    </ligand>
</feature>
<dbReference type="PROSITE" id="PS51464">
    <property type="entry name" value="SIS"/>
    <property type="match status" value="1"/>
</dbReference>
<gene>
    <name evidence="10" type="primary">gmhA</name>
    <name evidence="12" type="ORF">DFR24_3074</name>
</gene>
<comment type="function">
    <text evidence="2 10">Catalyzes the isomerization of sedoheptulose 7-phosphate in D-glycero-D-manno-heptose 7-phosphate.</text>
</comment>
<dbReference type="EC" id="5.3.1.28" evidence="10"/>
<dbReference type="InterPro" id="IPR035461">
    <property type="entry name" value="GmhA/DiaA"/>
</dbReference>